<organism evidence="3 4">
    <name type="scientific">Daucus carota subsp. sativus</name>
    <name type="common">Carrot</name>
    <dbReference type="NCBI Taxonomy" id="79200"/>
    <lineage>
        <taxon>Eukaryota</taxon>
        <taxon>Viridiplantae</taxon>
        <taxon>Streptophyta</taxon>
        <taxon>Embryophyta</taxon>
        <taxon>Tracheophyta</taxon>
        <taxon>Spermatophyta</taxon>
        <taxon>Magnoliopsida</taxon>
        <taxon>eudicotyledons</taxon>
        <taxon>Gunneridae</taxon>
        <taxon>Pentapetalae</taxon>
        <taxon>asterids</taxon>
        <taxon>campanulids</taxon>
        <taxon>Apiales</taxon>
        <taxon>Apiaceae</taxon>
        <taxon>Apioideae</taxon>
        <taxon>Scandiceae</taxon>
        <taxon>Daucinae</taxon>
        <taxon>Daucus</taxon>
        <taxon>Daucus sect. Daucus</taxon>
    </lineage>
</organism>
<gene>
    <name evidence="3" type="ORF">DCAR_0729429</name>
</gene>
<dbReference type="EMBL" id="CP093349">
    <property type="protein sequence ID" value="WOH09968.1"/>
    <property type="molecule type" value="Genomic_DNA"/>
</dbReference>
<protein>
    <recommendedName>
        <fullName evidence="2">TRF2/HOY1 PH-like domain-containing protein</fullName>
    </recommendedName>
</protein>
<dbReference type="InterPro" id="IPR057939">
    <property type="entry name" value="TRF2_HOY1_PH"/>
</dbReference>
<evidence type="ECO:0000313" key="3">
    <source>
        <dbReference type="EMBL" id="WOH09968.1"/>
    </source>
</evidence>
<dbReference type="OrthoDB" id="1516808at2759"/>
<dbReference type="PANTHER" id="PTHR33494:SF1">
    <property type="entry name" value="C2H2-TYPE DOMAIN-CONTAINING PROTEIN-RELATED"/>
    <property type="match status" value="1"/>
</dbReference>
<dbReference type="Pfam" id="PF24818">
    <property type="entry name" value="PH_TRF2_HOY1"/>
    <property type="match status" value="1"/>
</dbReference>
<evidence type="ECO:0000256" key="1">
    <source>
        <dbReference type="SAM" id="MobiDB-lite"/>
    </source>
</evidence>
<accession>A0A164U5P6</accession>
<feature type="region of interest" description="Disordered" evidence="1">
    <location>
        <begin position="1"/>
        <end position="69"/>
    </location>
</feature>
<dbReference type="AlphaFoldDB" id="A0A164U5P6"/>
<dbReference type="OMA" id="KFAVPCQ"/>
<name>A0A164U5P6_DAUCS</name>
<sequence>MNPSGTKFPAPVKQEVEDQLEDQHGPLYKRSKASSSSSQQIGVRSDSIYAAPPPPAQYNPLDEPSPLGLRLRKSPSLLELIQRRLSQPDSSNPGGGPAKNEHRGGGAGAASGSGESRLKASNFPASILRIGAWEYKSRHEGDLVAKCYFAKHKLVWEVLDGGLKNKIEIQWSDIIGLKAAYPDDGPGTLDVALARQPLFFRETNPQPRKHTLWQTTADFTGGQAIIFRRHYLQFPPGLLGKQFEKLIQCDPRLCFLSQHEDMVDSPYFEPRKPIFDKLDDVKNEIDINIATGPATSELRDQVSTSGTRSSFSKNEYDFLSRHHDHFLHESPSPSSVIDSKVIENIKNNSLEELKNRSCWDRIRVPGLHTSLSMNDLVSHLENQILEPTISNSPILSDDQRRSLEILEEISKCLFTDSRHITSDEKSVMSRVDSLCCLLHPSTVQEDPLDKGNNTNMATSEDNKHVHELKWFDTKLKSKVAEEAPTLHSELNDGSGCKQEPDMSRKDSVGDLLLNLPRIASLPQFCFNFSEDPDNQNK</sequence>
<dbReference type="PANTHER" id="PTHR33494">
    <property type="entry name" value="OS02G0793800 PROTEIN"/>
    <property type="match status" value="1"/>
</dbReference>
<evidence type="ECO:0000259" key="2">
    <source>
        <dbReference type="Pfam" id="PF24818"/>
    </source>
</evidence>
<proteinExistence type="predicted"/>
<evidence type="ECO:0000313" key="4">
    <source>
        <dbReference type="Proteomes" id="UP000077755"/>
    </source>
</evidence>
<reference evidence="3" key="2">
    <citation type="submission" date="2022-03" db="EMBL/GenBank/DDBJ databases">
        <title>Draft title - Genomic analysis of global carrot germplasm unveils the trajectory of domestication and the origin of high carotenoid orange carrot.</title>
        <authorList>
            <person name="Iorizzo M."/>
            <person name="Ellison S."/>
            <person name="Senalik D."/>
            <person name="Macko-Podgorni A."/>
            <person name="Grzebelus D."/>
            <person name="Bostan H."/>
            <person name="Rolling W."/>
            <person name="Curaba J."/>
            <person name="Simon P."/>
        </authorList>
    </citation>
    <scope>NUCLEOTIDE SEQUENCE</scope>
    <source>
        <tissue evidence="3">Leaf</tissue>
    </source>
</reference>
<keyword evidence="4" id="KW-1185">Reference proteome</keyword>
<feature type="compositionally biased region" description="Low complexity" evidence="1">
    <location>
        <begin position="33"/>
        <end position="47"/>
    </location>
</feature>
<feature type="domain" description="TRF2/HOY1 PH-like" evidence="2">
    <location>
        <begin position="122"/>
        <end position="239"/>
    </location>
</feature>
<dbReference type="KEGG" id="dcr:108193715"/>
<feature type="region of interest" description="Disordered" evidence="1">
    <location>
        <begin position="85"/>
        <end position="117"/>
    </location>
</feature>
<dbReference type="Gramene" id="KZM88465">
    <property type="protein sequence ID" value="KZM88465"/>
    <property type="gene ID" value="DCAR_025540"/>
</dbReference>
<dbReference type="Proteomes" id="UP000077755">
    <property type="component" value="Chromosome 7"/>
</dbReference>
<reference evidence="3" key="1">
    <citation type="journal article" date="2016" name="Nat. Genet.">
        <title>A high-quality carrot genome assembly provides new insights into carotenoid accumulation and asterid genome evolution.</title>
        <authorList>
            <person name="Iorizzo M."/>
            <person name="Ellison S."/>
            <person name="Senalik D."/>
            <person name="Zeng P."/>
            <person name="Satapoomin P."/>
            <person name="Huang J."/>
            <person name="Bowman M."/>
            <person name="Iovene M."/>
            <person name="Sanseverino W."/>
            <person name="Cavagnaro P."/>
            <person name="Yildiz M."/>
            <person name="Macko-Podgorni A."/>
            <person name="Moranska E."/>
            <person name="Grzebelus E."/>
            <person name="Grzebelus D."/>
            <person name="Ashrafi H."/>
            <person name="Zheng Z."/>
            <person name="Cheng S."/>
            <person name="Spooner D."/>
            <person name="Van Deynze A."/>
            <person name="Simon P."/>
        </authorList>
    </citation>
    <scope>NUCLEOTIDE SEQUENCE</scope>
    <source>
        <tissue evidence="3">Leaf</tissue>
    </source>
</reference>